<feature type="transmembrane region" description="Helical" evidence="7">
    <location>
        <begin position="123"/>
        <end position="148"/>
    </location>
</feature>
<evidence type="ECO:0000256" key="2">
    <source>
        <dbReference type="ARBA" id="ARBA00022448"/>
    </source>
</evidence>
<dbReference type="PROSITE" id="PS50928">
    <property type="entry name" value="ABC_TM1"/>
    <property type="match status" value="1"/>
</dbReference>
<dbReference type="PANTHER" id="PTHR43386:SF25">
    <property type="entry name" value="PEPTIDE ABC TRANSPORTER PERMEASE PROTEIN"/>
    <property type="match status" value="1"/>
</dbReference>
<dbReference type="PANTHER" id="PTHR43386">
    <property type="entry name" value="OLIGOPEPTIDE TRANSPORT SYSTEM PERMEASE PROTEIN APPC"/>
    <property type="match status" value="1"/>
</dbReference>
<evidence type="ECO:0000256" key="1">
    <source>
        <dbReference type="ARBA" id="ARBA00004651"/>
    </source>
</evidence>
<evidence type="ECO:0000256" key="3">
    <source>
        <dbReference type="ARBA" id="ARBA00022475"/>
    </source>
</evidence>
<dbReference type="SUPFAM" id="SSF161098">
    <property type="entry name" value="MetI-like"/>
    <property type="match status" value="1"/>
</dbReference>
<feature type="domain" description="ABC transmembrane type-1" evidence="8">
    <location>
        <begin position="74"/>
        <end position="263"/>
    </location>
</feature>
<evidence type="ECO:0000256" key="5">
    <source>
        <dbReference type="ARBA" id="ARBA00022989"/>
    </source>
</evidence>
<dbReference type="GO" id="GO:0055085">
    <property type="term" value="P:transmembrane transport"/>
    <property type="evidence" value="ECO:0007669"/>
    <property type="project" value="InterPro"/>
</dbReference>
<name>A0A540VAW5_9CHLR</name>
<dbReference type="CDD" id="cd06261">
    <property type="entry name" value="TM_PBP2"/>
    <property type="match status" value="1"/>
</dbReference>
<proteinExistence type="inferred from homology"/>
<keyword evidence="2 7" id="KW-0813">Transport</keyword>
<dbReference type="InterPro" id="IPR050366">
    <property type="entry name" value="BP-dependent_transpt_permease"/>
</dbReference>
<evidence type="ECO:0000256" key="6">
    <source>
        <dbReference type="ARBA" id="ARBA00023136"/>
    </source>
</evidence>
<feature type="transmembrane region" description="Helical" evidence="7">
    <location>
        <begin position="78"/>
        <end position="102"/>
    </location>
</feature>
<dbReference type="EMBL" id="VIGC01000031">
    <property type="protein sequence ID" value="TQE93891.1"/>
    <property type="molecule type" value="Genomic_DNA"/>
</dbReference>
<evidence type="ECO:0000313" key="10">
    <source>
        <dbReference type="Proteomes" id="UP000317371"/>
    </source>
</evidence>
<feature type="transmembrane region" description="Helical" evidence="7">
    <location>
        <begin position="12"/>
        <end position="35"/>
    </location>
</feature>
<dbReference type="Pfam" id="PF00528">
    <property type="entry name" value="BPD_transp_1"/>
    <property type="match status" value="1"/>
</dbReference>
<keyword evidence="3" id="KW-1003">Cell membrane</keyword>
<dbReference type="AlphaFoldDB" id="A0A540VAW5"/>
<evidence type="ECO:0000256" key="7">
    <source>
        <dbReference type="RuleBase" id="RU363032"/>
    </source>
</evidence>
<dbReference type="InterPro" id="IPR025966">
    <property type="entry name" value="OppC_N"/>
</dbReference>
<keyword evidence="6 7" id="KW-0472">Membrane</keyword>
<accession>A0A540VAW5</accession>
<dbReference type="OrthoDB" id="9776213at2"/>
<dbReference type="InterPro" id="IPR035906">
    <property type="entry name" value="MetI-like_sf"/>
</dbReference>
<reference evidence="9 10" key="1">
    <citation type="submission" date="2019-06" db="EMBL/GenBank/DDBJ databases">
        <title>Genome sequence of Litorilinea aerophila BAA-2444.</title>
        <authorList>
            <person name="Maclea K.S."/>
            <person name="Maurais E.G."/>
            <person name="Iannazzi L.C."/>
        </authorList>
    </citation>
    <scope>NUCLEOTIDE SEQUENCE [LARGE SCALE GENOMIC DNA]</scope>
    <source>
        <strain evidence="9 10">ATCC BAA-2444</strain>
    </source>
</reference>
<feature type="transmembrane region" description="Helical" evidence="7">
    <location>
        <begin position="240"/>
        <end position="262"/>
    </location>
</feature>
<dbReference type="InterPro" id="IPR000515">
    <property type="entry name" value="MetI-like"/>
</dbReference>
<comment type="caution">
    <text evidence="9">The sequence shown here is derived from an EMBL/GenBank/DDBJ whole genome shotgun (WGS) entry which is preliminary data.</text>
</comment>
<feature type="transmembrane region" description="Helical" evidence="7">
    <location>
        <begin position="196"/>
        <end position="220"/>
    </location>
</feature>
<dbReference type="GO" id="GO:0005886">
    <property type="term" value="C:plasma membrane"/>
    <property type="evidence" value="ECO:0007669"/>
    <property type="project" value="UniProtKB-SubCell"/>
</dbReference>
<gene>
    <name evidence="9" type="ORF">FKZ61_19365</name>
</gene>
<sequence length="281" mass="29367">MKAFLRYLVQRNRIGLAGGAIFLLLAAMALVPGWFAPHDPLAMTPAAMAPPGPEFPLGSDRYGRDILSRIVYGLRVSFSVGILAVAVATLVGSALGMVAGYFGRGVDYLIMRVMDTIFAFPSLLLAIALAAVMGAGLPSVIVAIGIIYTPIFARVARAPTLSVKEQEFVTAAVAIGGSSPRILFRHVLPNILTPIVVQMALSLSSAVIVEAALSFLGLGAVPPTPSLGSMLSEARAFMELAPWTVLYPGLALAGLVLSVNLLGDAVQDLLDPHHRGEGIQG</sequence>
<evidence type="ECO:0000313" key="9">
    <source>
        <dbReference type="EMBL" id="TQE93891.1"/>
    </source>
</evidence>
<keyword evidence="5 7" id="KW-1133">Transmembrane helix</keyword>
<dbReference type="Gene3D" id="1.10.3720.10">
    <property type="entry name" value="MetI-like"/>
    <property type="match status" value="1"/>
</dbReference>
<organism evidence="9 10">
    <name type="scientific">Litorilinea aerophila</name>
    <dbReference type="NCBI Taxonomy" id="1204385"/>
    <lineage>
        <taxon>Bacteria</taxon>
        <taxon>Bacillati</taxon>
        <taxon>Chloroflexota</taxon>
        <taxon>Caldilineae</taxon>
        <taxon>Caldilineales</taxon>
        <taxon>Caldilineaceae</taxon>
        <taxon>Litorilinea</taxon>
    </lineage>
</organism>
<evidence type="ECO:0000256" key="4">
    <source>
        <dbReference type="ARBA" id="ARBA00022692"/>
    </source>
</evidence>
<dbReference type="Proteomes" id="UP000317371">
    <property type="component" value="Unassembled WGS sequence"/>
</dbReference>
<dbReference type="RefSeq" id="WP_141611813.1">
    <property type="nucleotide sequence ID" value="NZ_VIGC02000031.1"/>
</dbReference>
<dbReference type="InParanoid" id="A0A540VAW5"/>
<evidence type="ECO:0000259" key="8">
    <source>
        <dbReference type="PROSITE" id="PS50928"/>
    </source>
</evidence>
<dbReference type="Pfam" id="PF12911">
    <property type="entry name" value="OppC_N"/>
    <property type="match status" value="1"/>
</dbReference>
<protein>
    <submittedName>
        <fullName evidence="9">ABC transporter permease</fullName>
    </submittedName>
</protein>
<keyword evidence="10" id="KW-1185">Reference proteome</keyword>
<comment type="similarity">
    <text evidence="7">Belongs to the binding-protein-dependent transport system permease family.</text>
</comment>
<comment type="subcellular location">
    <subcellularLocation>
        <location evidence="1 7">Cell membrane</location>
        <topology evidence="1 7">Multi-pass membrane protein</topology>
    </subcellularLocation>
</comment>
<keyword evidence="4 7" id="KW-0812">Transmembrane</keyword>